<reference evidence="2 3" key="1">
    <citation type="submission" date="2009-02" db="EMBL/GenBank/DDBJ databases">
        <title>Draft genome sequence of Clostridium asparagiforme (DSM 15981).</title>
        <authorList>
            <person name="Sudarsanam P."/>
            <person name="Ley R."/>
            <person name="Guruge J."/>
            <person name="Turnbaugh P.J."/>
            <person name="Mahowald M."/>
            <person name="Liep D."/>
            <person name="Gordon J."/>
        </authorList>
    </citation>
    <scope>NUCLEOTIDE SEQUENCE [LARGE SCALE GENOMIC DNA]</scope>
    <source>
        <strain evidence="2 3">DSM 15981</strain>
    </source>
</reference>
<evidence type="ECO:0000256" key="1">
    <source>
        <dbReference type="SAM" id="MobiDB-lite"/>
    </source>
</evidence>
<feature type="compositionally biased region" description="Basic residues" evidence="1">
    <location>
        <begin position="35"/>
        <end position="44"/>
    </location>
</feature>
<keyword evidence="3" id="KW-1185">Reference proteome</keyword>
<dbReference type="HOGENOM" id="CLU_3209084_0_0_9"/>
<organism evidence="2 3">
    <name type="scientific">[Clostridium] asparagiforme DSM 15981</name>
    <dbReference type="NCBI Taxonomy" id="518636"/>
    <lineage>
        <taxon>Bacteria</taxon>
        <taxon>Bacillati</taxon>
        <taxon>Bacillota</taxon>
        <taxon>Clostridia</taxon>
        <taxon>Lachnospirales</taxon>
        <taxon>Lachnospiraceae</taxon>
        <taxon>Enterocloster</taxon>
    </lineage>
</organism>
<accession>C0D6J6</accession>
<sequence length="44" mass="5512">TRNRKRNGISGRMRPGTRFWMMGRNRRRRDERGYRKPKTRSFKT</sequence>
<dbReference type="EMBL" id="ACCJ01000406">
    <property type="protein sequence ID" value="EEG53063.1"/>
    <property type="molecule type" value="Genomic_DNA"/>
</dbReference>
<comment type="caution">
    <text evidence="2">The sequence shown here is derived from an EMBL/GenBank/DDBJ whole genome shotgun (WGS) entry which is preliminary data.</text>
</comment>
<dbReference type="AlphaFoldDB" id="C0D6J6"/>
<evidence type="ECO:0000313" key="2">
    <source>
        <dbReference type="EMBL" id="EEG53063.1"/>
    </source>
</evidence>
<name>C0D6J6_9FIRM</name>
<protein>
    <submittedName>
        <fullName evidence="2">Uncharacterized protein</fullName>
    </submittedName>
</protein>
<feature type="non-terminal residue" evidence="2">
    <location>
        <position position="1"/>
    </location>
</feature>
<gene>
    <name evidence="2" type="ORF">CLOSTASPAR_04893</name>
</gene>
<proteinExistence type="predicted"/>
<dbReference type="Proteomes" id="UP000004756">
    <property type="component" value="Unassembled WGS sequence"/>
</dbReference>
<feature type="region of interest" description="Disordered" evidence="1">
    <location>
        <begin position="1"/>
        <end position="44"/>
    </location>
</feature>
<evidence type="ECO:0000313" key="3">
    <source>
        <dbReference type="Proteomes" id="UP000004756"/>
    </source>
</evidence>